<dbReference type="InterPro" id="IPR031809">
    <property type="entry name" value="CCDC158"/>
</dbReference>
<feature type="compositionally biased region" description="Basic and acidic residues" evidence="2">
    <location>
        <begin position="1020"/>
        <end position="1034"/>
    </location>
</feature>
<name>A0A8B7XFP8_ACAPL</name>
<evidence type="ECO:0000313" key="3">
    <source>
        <dbReference type="Proteomes" id="UP000694845"/>
    </source>
</evidence>
<dbReference type="GeneID" id="110973231"/>
<sequence>MSGSGSPTQSAAATTSSYEQKVILDLQAQLRQLAQQNRESIAKALSAAKATTSSLPSQSGQPSQLGQPASTDSSTVTPLTPTSTTHVASSSPPALPVSLTTGPHREPAVPEVGDEVPDQHPLILSMSSPAKCTSAAPADPLTVPMVDSHHRIYSAGGLITEPFQHPTVPELPLSNPATRSLLEKQLEDTKAQVLHLDTKLKECNDICEKQKLHFRTAIVDLQTKLNDTIVGRNSVLELRRKEAESQEKLINQLQETFADVETSNQQQTQVLQDASLRVSSLHMELQACSAALAQAASLTVSHATKRGLTLVHRTTYSGPVDSEQVVGSLKEVLEHYEKELEGMRQKVGKAELGLMEAKEQFAARWKQNGEEQKQMLRSLREEHEKQLNAATERAQNARKQTLSLQSQLALTQEQAQKQLGGKADQITELQQRLEKLQEDAASDRKALQTKCDTLSSDLEILQQQYRASLEVKNQLHDQIQKLEQQLHDAKESAALAQANAETLQAKNCQLSNLEQESGIKLQDLQSQLERKTSECEGLGRLVEEVKQESTRQAEEKVLLIEESSKHRMVALTDDMTSKINDITLRCETLTADLRQREQELEDVTKCKEELTRTLAEVRQELQRVTEEKAGVMSDLEKWGEELVAIRRERESLVLLLEERNLELGTVQSARDQLQVQVNEKEEQCSRLQEQTSSMAHLAEVTKKASEDWKEERSQLKEILDRQTEELQDSKLLQENLKKKLKIREKRLQSLEEDKKRLQEEAQGTARESETVARSKEELKAELQEAKTQMDLMSVEGEKLKANLLEMEENHRRDVSRYKTKIQGLQRELQTVHKTIKATAAIDGKAVRVAESMQRQVTAKRSEIDMLQSEIHWLNECLDVLRKEKSALVVERDRYKVQVSELTKNNENLVKEQENENAKRLEQSSVVAKLEASLKKASKKHSECRTVIERLEQDIVRLKLKHQLEIKELQRAVTRPSPSASIPSKLSPRKSPPQQTTRSTNRATIAVVMNQNRRKLNTETSVRDYKLSNKTKADSTKGSASNETRTKVVTTKLHSSPTNLQKDLPQSVGHSTAIVPTATVERDKLTSQIKETRTSSGPKKELSKLLTDEELRSLLLEMYGIVSGQPNIPRTANRSTKESSPTNSSASPTCPVINKSTLQEPKETNTKESGYSTTPMTRQGKPGMTAPLLTSSPVKEDREPKTEDLSLLSSVPAARDSPRTTPEPDFLLRPRSPVASLLGVSPHMLEDVHSNIFHNNSHQSGSHRVTVFDTPERNRTPDLSPDFDKAGSTFHGDLGSSLISEEGVDLRIQNERLKRLQDKLQGLSKMGGHLQKENKDIAVMIRRQDTRLRKCRQQEQSIKQLAKKD</sequence>
<dbReference type="RefSeq" id="XP_022079588.1">
    <property type="nucleotide sequence ID" value="XM_022223896.1"/>
</dbReference>
<feature type="region of interest" description="Disordered" evidence="2">
    <location>
        <begin position="970"/>
        <end position="1103"/>
    </location>
</feature>
<keyword evidence="3" id="KW-1185">Reference proteome</keyword>
<feature type="region of interest" description="Disordered" evidence="2">
    <location>
        <begin position="1123"/>
        <end position="1227"/>
    </location>
</feature>
<dbReference type="PANTHER" id="PTHR47615:SF1">
    <property type="entry name" value="COILED-COIL DOMAIN-CONTAINING PROTEIN 158"/>
    <property type="match status" value="1"/>
</dbReference>
<evidence type="ECO:0000313" key="5">
    <source>
        <dbReference type="RefSeq" id="XP_022079589.1"/>
    </source>
</evidence>
<dbReference type="OrthoDB" id="10072099at2759"/>
<feature type="region of interest" description="Disordered" evidence="2">
    <location>
        <begin position="754"/>
        <end position="777"/>
    </location>
</feature>
<feature type="compositionally biased region" description="Polar residues" evidence="2">
    <location>
        <begin position="1166"/>
        <end position="1176"/>
    </location>
</feature>
<dbReference type="RefSeq" id="XP_022079590.1">
    <property type="nucleotide sequence ID" value="XM_022223898.1"/>
</dbReference>
<dbReference type="RefSeq" id="XP_022079591.1">
    <property type="nucleotide sequence ID" value="XM_022223899.1"/>
</dbReference>
<gene>
    <name evidence="4 5 6 7 8" type="primary">LOC110973231</name>
</gene>
<evidence type="ECO:0000313" key="6">
    <source>
        <dbReference type="RefSeq" id="XP_022079590.1"/>
    </source>
</evidence>
<accession>A0A8B7XFP8</accession>
<feature type="region of interest" description="Disordered" evidence="2">
    <location>
        <begin position="40"/>
        <end position="122"/>
    </location>
</feature>
<evidence type="ECO:0000313" key="7">
    <source>
        <dbReference type="RefSeq" id="XP_022079591.1"/>
    </source>
</evidence>
<feature type="coiled-coil region" evidence="1">
    <location>
        <begin position="326"/>
        <end position="548"/>
    </location>
</feature>
<feature type="compositionally biased region" description="Basic and acidic residues" evidence="2">
    <location>
        <begin position="766"/>
        <end position="777"/>
    </location>
</feature>
<dbReference type="RefSeq" id="XP_022079589.1">
    <property type="nucleotide sequence ID" value="XM_022223897.1"/>
</dbReference>
<feature type="compositionally biased region" description="Polar residues" evidence="2">
    <location>
        <begin position="991"/>
        <end position="1002"/>
    </location>
</feature>
<feature type="coiled-coil region" evidence="1">
    <location>
        <begin position="579"/>
        <end position="634"/>
    </location>
</feature>
<feature type="compositionally biased region" description="Basic and acidic residues" evidence="2">
    <location>
        <begin position="1193"/>
        <end position="1203"/>
    </location>
</feature>
<feature type="compositionally biased region" description="Low complexity" evidence="2">
    <location>
        <begin position="40"/>
        <end position="101"/>
    </location>
</feature>
<feature type="compositionally biased region" description="Polar residues" evidence="2">
    <location>
        <begin position="1123"/>
        <end position="1158"/>
    </location>
</feature>
<evidence type="ECO:0000313" key="8">
    <source>
        <dbReference type="RefSeq" id="XP_022079592.1"/>
    </source>
</evidence>
<feature type="compositionally biased region" description="Basic and acidic residues" evidence="2">
    <location>
        <begin position="1079"/>
        <end position="1103"/>
    </location>
</feature>
<evidence type="ECO:0000256" key="1">
    <source>
        <dbReference type="SAM" id="Coils"/>
    </source>
</evidence>
<reference evidence="4 5" key="1">
    <citation type="submission" date="2025-04" db="UniProtKB">
        <authorList>
            <consortium name="RefSeq"/>
        </authorList>
    </citation>
    <scope>IDENTIFICATION</scope>
</reference>
<evidence type="ECO:0000313" key="4">
    <source>
        <dbReference type="RefSeq" id="XP_022079588.1"/>
    </source>
</evidence>
<feature type="coiled-coil region" evidence="1">
    <location>
        <begin position="236"/>
        <end position="263"/>
    </location>
</feature>
<dbReference type="PANTHER" id="PTHR47615">
    <property type="entry name" value="COILED-COIL DOMAIN-CONTAINING PROTEIN 158"/>
    <property type="match status" value="1"/>
</dbReference>
<dbReference type="KEGG" id="aplc:110973231"/>
<organism evidence="3 4">
    <name type="scientific">Acanthaster planci</name>
    <name type="common">Crown-of-thorns starfish</name>
    <dbReference type="NCBI Taxonomy" id="133434"/>
    <lineage>
        <taxon>Eukaryota</taxon>
        <taxon>Metazoa</taxon>
        <taxon>Echinodermata</taxon>
        <taxon>Eleutherozoa</taxon>
        <taxon>Asterozoa</taxon>
        <taxon>Asteroidea</taxon>
        <taxon>Valvatacea</taxon>
        <taxon>Valvatida</taxon>
        <taxon>Acanthasteridae</taxon>
        <taxon>Acanthaster</taxon>
    </lineage>
</organism>
<dbReference type="Proteomes" id="UP000694845">
    <property type="component" value="Unplaced"/>
</dbReference>
<proteinExistence type="predicted"/>
<dbReference type="RefSeq" id="XP_022079592.1">
    <property type="nucleotide sequence ID" value="XM_022223900.1"/>
</dbReference>
<feature type="compositionally biased region" description="Polar residues" evidence="2">
    <location>
        <begin position="1035"/>
        <end position="1060"/>
    </location>
</feature>
<keyword evidence="1" id="KW-0175">Coiled coil</keyword>
<protein>
    <submittedName>
        <fullName evidence="4 5">Coiled-coil domain-containing protein 158-like isoform X1</fullName>
    </submittedName>
</protein>
<evidence type="ECO:0000256" key="2">
    <source>
        <dbReference type="SAM" id="MobiDB-lite"/>
    </source>
</evidence>
<dbReference type="Pfam" id="PF15921">
    <property type="entry name" value="CCDC158"/>
    <property type="match status" value="1"/>
</dbReference>